<proteinExistence type="predicted"/>
<reference evidence="1" key="1">
    <citation type="submission" date="2018-01" db="EMBL/GenBank/DDBJ databases">
        <title>An insight into the sialome of Amazonian anophelines.</title>
        <authorList>
            <person name="Ribeiro J.M."/>
            <person name="Scarpassa V."/>
            <person name="Calvo E."/>
        </authorList>
    </citation>
    <scope>NUCLEOTIDE SEQUENCE</scope>
    <source>
        <tissue evidence="1">Salivary glands</tissue>
    </source>
</reference>
<sequence>MHSLLALLQPPVYCAFVCADLKRLLQKKSLCISSSTWVEAGARDRTCIVRHTTMKPFLEARGTKTPSITPRVHSVAFLCTSRTVNPEENNNKISNS</sequence>
<dbReference type="EMBL" id="GGFJ01012702">
    <property type="protein sequence ID" value="MBW61843.1"/>
    <property type="molecule type" value="Transcribed_RNA"/>
</dbReference>
<organism evidence="1">
    <name type="scientific">Anopheles marajoara</name>
    <dbReference type="NCBI Taxonomy" id="58244"/>
    <lineage>
        <taxon>Eukaryota</taxon>
        <taxon>Metazoa</taxon>
        <taxon>Ecdysozoa</taxon>
        <taxon>Arthropoda</taxon>
        <taxon>Hexapoda</taxon>
        <taxon>Insecta</taxon>
        <taxon>Pterygota</taxon>
        <taxon>Neoptera</taxon>
        <taxon>Endopterygota</taxon>
        <taxon>Diptera</taxon>
        <taxon>Nematocera</taxon>
        <taxon>Culicoidea</taxon>
        <taxon>Culicidae</taxon>
        <taxon>Anophelinae</taxon>
        <taxon>Anopheles</taxon>
    </lineage>
</organism>
<name>A0A2M4C947_9DIPT</name>
<evidence type="ECO:0000313" key="1">
    <source>
        <dbReference type="EMBL" id="MBW61843.1"/>
    </source>
</evidence>
<accession>A0A2M4C947</accession>
<dbReference type="AlphaFoldDB" id="A0A2M4C947"/>
<protein>
    <submittedName>
        <fullName evidence="1">Putative secreted protein</fullName>
    </submittedName>
</protein>